<dbReference type="PANTHER" id="PTHR48050">
    <property type="entry name" value="STEROL 3-BETA-GLUCOSYLTRANSFERASE"/>
    <property type="match status" value="1"/>
</dbReference>
<dbReference type="RefSeq" id="WP_234655884.1">
    <property type="nucleotide sequence ID" value="NZ_CP094997.1"/>
</dbReference>
<comment type="caution">
    <text evidence="2">The sequence shown here is derived from an EMBL/GenBank/DDBJ whole genome shotgun (WGS) entry which is preliminary data.</text>
</comment>
<dbReference type="Gene3D" id="3.40.50.2000">
    <property type="entry name" value="Glycogen Phosphorylase B"/>
    <property type="match status" value="2"/>
</dbReference>
<name>A0A9X1PK46_9BACT</name>
<dbReference type="CDD" id="cd03784">
    <property type="entry name" value="GT1_Gtf-like"/>
    <property type="match status" value="1"/>
</dbReference>
<accession>A0A9X1PK46</accession>
<protein>
    <submittedName>
        <fullName evidence="2">Glycosyltransferase</fullName>
    </submittedName>
</protein>
<dbReference type="SUPFAM" id="SSF53756">
    <property type="entry name" value="UDP-Glycosyltransferase/glycogen phosphorylase"/>
    <property type="match status" value="1"/>
</dbReference>
<dbReference type="PANTHER" id="PTHR48050:SF13">
    <property type="entry name" value="STEROL 3-BETA-GLUCOSYLTRANSFERASE UGT80A2"/>
    <property type="match status" value="1"/>
</dbReference>
<dbReference type="GO" id="GO:0008194">
    <property type="term" value="F:UDP-glycosyltransferase activity"/>
    <property type="evidence" value="ECO:0007669"/>
    <property type="project" value="InterPro"/>
</dbReference>
<evidence type="ECO:0000313" key="3">
    <source>
        <dbReference type="Proteomes" id="UP001139000"/>
    </source>
</evidence>
<keyword evidence="3" id="KW-1185">Reference proteome</keyword>
<dbReference type="InterPro" id="IPR050426">
    <property type="entry name" value="Glycosyltransferase_28"/>
</dbReference>
<dbReference type="EMBL" id="JAJTTC010000003">
    <property type="protein sequence ID" value="MCF0062807.1"/>
    <property type="molecule type" value="Genomic_DNA"/>
</dbReference>
<reference evidence="2" key="1">
    <citation type="submission" date="2021-12" db="EMBL/GenBank/DDBJ databases">
        <title>Novel species in genus Dyadobacter.</title>
        <authorList>
            <person name="Ma C."/>
        </authorList>
    </citation>
    <scope>NUCLEOTIDE SEQUENCE</scope>
    <source>
        <strain evidence="2">LJ419</strain>
    </source>
</reference>
<dbReference type="GO" id="GO:0017000">
    <property type="term" value="P:antibiotic biosynthetic process"/>
    <property type="evidence" value="ECO:0007669"/>
    <property type="project" value="UniProtKB-ARBA"/>
</dbReference>
<sequence length="439" mass="49947">MKKILFANIPFDGHFNPLTGIAMHLKSQGHDVRWYAASAYQDKLARLDIQHYPFKKAVDYNQQNVNEIFPERLAIKGQVQKLKFDMKNYFALRGPEFYQDIRDIDETWSFDLMISDIAFTGIPFVKDKLGKRVISVGVFPLTENSRDLPPAGLGMVPSDTFFGRRKQDILRFVSDNLLFRESKLLFRRLFIEHGMAPANGHLFQICGQKSDLLLQSGTPGFEFKRSDLSANIRFIGALLPYSGSHTETFALTGKLKNYKRVVLVTQGTMEKDPEKILVPTLEAFKDTDVLVIATTGGSGTATLQARFPQPNLVIRDFISFADIMPQCDVYVTNGGYGGVMLGIQNELPLVVAGIHEGKNEINARVGYFKLGLDLKTEYPTAEQIRNSVDKVLTDKQYVEKVKKMAREFSQYRVFDLCDQYIHQLFEHHGNKDQQFSKYI</sequence>
<dbReference type="Pfam" id="PF06722">
    <property type="entry name" value="EryCIII-like_C"/>
    <property type="match status" value="1"/>
</dbReference>
<dbReference type="InterPro" id="IPR002213">
    <property type="entry name" value="UDP_glucos_trans"/>
</dbReference>
<dbReference type="InterPro" id="IPR010610">
    <property type="entry name" value="EryCIII-like_C"/>
</dbReference>
<dbReference type="GO" id="GO:0016758">
    <property type="term" value="F:hexosyltransferase activity"/>
    <property type="evidence" value="ECO:0007669"/>
    <property type="project" value="UniProtKB-ARBA"/>
</dbReference>
<organism evidence="2 3">
    <name type="scientific">Dyadobacter chenwenxiniae</name>
    <dbReference type="NCBI Taxonomy" id="2906456"/>
    <lineage>
        <taxon>Bacteria</taxon>
        <taxon>Pseudomonadati</taxon>
        <taxon>Bacteroidota</taxon>
        <taxon>Cytophagia</taxon>
        <taxon>Cytophagales</taxon>
        <taxon>Spirosomataceae</taxon>
        <taxon>Dyadobacter</taxon>
    </lineage>
</organism>
<evidence type="ECO:0000259" key="1">
    <source>
        <dbReference type="Pfam" id="PF06722"/>
    </source>
</evidence>
<feature type="domain" description="Erythromycin biosynthesis protein CIII-like C-terminal" evidence="1">
    <location>
        <begin position="287"/>
        <end position="407"/>
    </location>
</feature>
<proteinExistence type="predicted"/>
<dbReference type="Proteomes" id="UP001139000">
    <property type="component" value="Unassembled WGS sequence"/>
</dbReference>
<gene>
    <name evidence="2" type="ORF">LXM26_14970</name>
</gene>
<dbReference type="AlphaFoldDB" id="A0A9X1PK46"/>
<evidence type="ECO:0000313" key="2">
    <source>
        <dbReference type="EMBL" id="MCF0062807.1"/>
    </source>
</evidence>